<keyword evidence="4" id="KW-0804">Transcription</keyword>
<gene>
    <name evidence="6" type="ORF">LCGC14_2536650</name>
</gene>
<feature type="non-terminal residue" evidence="6">
    <location>
        <position position="111"/>
    </location>
</feature>
<dbReference type="InterPro" id="IPR013325">
    <property type="entry name" value="RNA_pol_sigma_r2"/>
</dbReference>
<dbReference type="PANTHER" id="PTHR43133:SF8">
    <property type="entry name" value="RNA POLYMERASE SIGMA FACTOR HI_1459-RELATED"/>
    <property type="match status" value="1"/>
</dbReference>
<dbReference type="Pfam" id="PF04542">
    <property type="entry name" value="Sigma70_r2"/>
    <property type="match status" value="1"/>
</dbReference>
<dbReference type="GO" id="GO:0006352">
    <property type="term" value="P:DNA-templated transcription initiation"/>
    <property type="evidence" value="ECO:0007669"/>
    <property type="project" value="InterPro"/>
</dbReference>
<evidence type="ECO:0000259" key="5">
    <source>
        <dbReference type="Pfam" id="PF04542"/>
    </source>
</evidence>
<evidence type="ECO:0000256" key="2">
    <source>
        <dbReference type="ARBA" id="ARBA00023082"/>
    </source>
</evidence>
<dbReference type="InterPro" id="IPR039425">
    <property type="entry name" value="RNA_pol_sigma-70-like"/>
</dbReference>
<reference evidence="6" key="1">
    <citation type="journal article" date="2015" name="Nature">
        <title>Complex archaea that bridge the gap between prokaryotes and eukaryotes.</title>
        <authorList>
            <person name="Spang A."/>
            <person name="Saw J.H."/>
            <person name="Jorgensen S.L."/>
            <person name="Zaremba-Niedzwiedzka K."/>
            <person name="Martijn J."/>
            <person name="Lind A.E."/>
            <person name="van Eijk R."/>
            <person name="Schleper C."/>
            <person name="Guy L."/>
            <person name="Ettema T.J."/>
        </authorList>
    </citation>
    <scope>NUCLEOTIDE SEQUENCE</scope>
</reference>
<dbReference type="EMBL" id="LAZR01041294">
    <property type="protein sequence ID" value="KKL12350.1"/>
    <property type="molecule type" value="Genomic_DNA"/>
</dbReference>
<dbReference type="SUPFAM" id="SSF88946">
    <property type="entry name" value="Sigma2 domain of RNA polymerase sigma factors"/>
    <property type="match status" value="1"/>
</dbReference>
<dbReference type="PANTHER" id="PTHR43133">
    <property type="entry name" value="RNA POLYMERASE ECF-TYPE SIGMA FACTO"/>
    <property type="match status" value="1"/>
</dbReference>
<proteinExistence type="predicted"/>
<dbReference type="GO" id="GO:0003677">
    <property type="term" value="F:DNA binding"/>
    <property type="evidence" value="ECO:0007669"/>
    <property type="project" value="UniProtKB-KW"/>
</dbReference>
<evidence type="ECO:0000256" key="4">
    <source>
        <dbReference type="ARBA" id="ARBA00023163"/>
    </source>
</evidence>
<dbReference type="InterPro" id="IPR007627">
    <property type="entry name" value="RNA_pol_sigma70_r2"/>
</dbReference>
<keyword evidence="1" id="KW-0805">Transcription regulation</keyword>
<name>A0A0F9ASD2_9ZZZZ</name>
<keyword evidence="2" id="KW-0731">Sigma factor</keyword>
<dbReference type="AlphaFoldDB" id="A0A0F9ASD2"/>
<dbReference type="Gene3D" id="1.10.1740.10">
    <property type="match status" value="1"/>
</dbReference>
<organism evidence="6">
    <name type="scientific">marine sediment metagenome</name>
    <dbReference type="NCBI Taxonomy" id="412755"/>
    <lineage>
        <taxon>unclassified sequences</taxon>
        <taxon>metagenomes</taxon>
        <taxon>ecological metagenomes</taxon>
    </lineage>
</organism>
<comment type="caution">
    <text evidence="6">The sequence shown here is derived from an EMBL/GenBank/DDBJ whole genome shotgun (WGS) entry which is preliminary data.</text>
</comment>
<evidence type="ECO:0000256" key="3">
    <source>
        <dbReference type="ARBA" id="ARBA00023125"/>
    </source>
</evidence>
<dbReference type="GO" id="GO:0016987">
    <property type="term" value="F:sigma factor activity"/>
    <property type="evidence" value="ECO:0007669"/>
    <property type="project" value="UniProtKB-KW"/>
</dbReference>
<protein>
    <recommendedName>
        <fullName evidence="5">RNA polymerase sigma-70 region 2 domain-containing protein</fullName>
    </recommendedName>
</protein>
<evidence type="ECO:0000313" key="6">
    <source>
        <dbReference type="EMBL" id="KKL12350.1"/>
    </source>
</evidence>
<keyword evidence="3" id="KW-0238">DNA-binding</keyword>
<sequence length="111" mass="13065">MMAIHESVSSRDTNEDGVLIRTILNGDTSAYAVLYDRYAQLVRTMCYDTTRNITDTADLSQEVFLRAFRRLRDLRRPERYGAWLVAITKTVCQDWRRTGARDKHRYMNPED</sequence>
<accession>A0A0F9ASD2</accession>
<feature type="domain" description="RNA polymerase sigma-70 region 2" evidence="5">
    <location>
        <begin position="34"/>
        <end position="101"/>
    </location>
</feature>
<evidence type="ECO:0000256" key="1">
    <source>
        <dbReference type="ARBA" id="ARBA00023015"/>
    </source>
</evidence>